<organism evidence="3 4">
    <name type="scientific">Methanoregula boonei (strain DSM 21154 / JCM 14090 / 6A8)</name>
    <dbReference type="NCBI Taxonomy" id="456442"/>
    <lineage>
        <taxon>Archaea</taxon>
        <taxon>Methanobacteriati</taxon>
        <taxon>Methanobacteriota</taxon>
        <taxon>Stenosarchaea group</taxon>
        <taxon>Methanomicrobia</taxon>
        <taxon>Methanomicrobiales</taxon>
        <taxon>Methanoregulaceae</taxon>
        <taxon>Methanoregula</taxon>
    </lineage>
</organism>
<evidence type="ECO:0000313" key="3">
    <source>
        <dbReference type="EMBL" id="ABS54570.1"/>
    </source>
</evidence>
<dbReference type="HOGENOM" id="CLU_115403_9_2_2"/>
<dbReference type="STRING" id="456442.Mboo_0046"/>
<dbReference type="CDD" id="cd07043">
    <property type="entry name" value="STAS_anti-anti-sigma_factors"/>
    <property type="match status" value="1"/>
</dbReference>
<gene>
    <name evidence="3" type="ordered locus">Mboo_0046</name>
</gene>
<keyword evidence="4" id="KW-1185">Reference proteome</keyword>
<dbReference type="GO" id="GO:0043856">
    <property type="term" value="F:anti-sigma factor antagonist activity"/>
    <property type="evidence" value="ECO:0007669"/>
    <property type="project" value="InterPro"/>
</dbReference>
<dbReference type="InterPro" id="IPR003658">
    <property type="entry name" value="Anti-sigma_ant"/>
</dbReference>
<protein>
    <submittedName>
        <fullName evidence="3">Anti-sigma-factor antagonist</fullName>
    </submittedName>
</protein>
<evidence type="ECO:0000313" key="4">
    <source>
        <dbReference type="Proteomes" id="UP000002408"/>
    </source>
</evidence>
<dbReference type="NCBIfam" id="TIGR00377">
    <property type="entry name" value="ant_ant_sig"/>
    <property type="match status" value="1"/>
</dbReference>
<proteinExistence type="inferred from homology"/>
<evidence type="ECO:0000259" key="2">
    <source>
        <dbReference type="PROSITE" id="PS50801"/>
    </source>
</evidence>
<reference evidence="4" key="1">
    <citation type="journal article" date="2015" name="Microbiology">
        <title>Genome of Methanoregula boonei 6A8 reveals adaptations to oligotrophic peatland environments.</title>
        <authorList>
            <person name="Braeuer S."/>
            <person name="Cadillo-Quiroz H."/>
            <person name="Kyrpides N."/>
            <person name="Woyke T."/>
            <person name="Goodwin L."/>
            <person name="Detter C."/>
            <person name="Podell S."/>
            <person name="Yavitt J.B."/>
            <person name="Zinder S.H."/>
        </authorList>
    </citation>
    <scope>NUCLEOTIDE SEQUENCE [LARGE SCALE GENOMIC DNA]</scope>
    <source>
        <strain evidence="4">DSM 21154 / JCM 14090 / 6A8</strain>
    </source>
</reference>
<dbReference type="eggNOG" id="arCOG06891">
    <property type="taxonomic scope" value="Archaea"/>
</dbReference>
<accession>A7I4A9</accession>
<feature type="domain" description="STAS" evidence="2">
    <location>
        <begin position="1"/>
        <end position="107"/>
    </location>
</feature>
<dbReference type="Proteomes" id="UP000002408">
    <property type="component" value="Chromosome"/>
</dbReference>
<dbReference type="SUPFAM" id="SSF52091">
    <property type="entry name" value="SpoIIaa-like"/>
    <property type="match status" value="1"/>
</dbReference>
<dbReference type="AlphaFoldDB" id="A7I4A9"/>
<name>A7I4A9_METB6</name>
<sequence length="117" mass="12390">MEISQTVSQGIIIVTPAGWLDTASSEEFLKYCTALPKAPVILDLSGLSYVSSIGLRALLQFGKEQRQRGADVVIAGSKGFVHSVLRMSGFDQLFLMYSSAADAIQAIAGPATKVPDA</sequence>
<dbReference type="Pfam" id="PF01740">
    <property type="entry name" value="STAS"/>
    <property type="match status" value="1"/>
</dbReference>
<dbReference type="PROSITE" id="PS50801">
    <property type="entry name" value="STAS"/>
    <property type="match status" value="1"/>
</dbReference>
<dbReference type="KEGG" id="mbn:Mboo_0046"/>
<dbReference type="InterPro" id="IPR002645">
    <property type="entry name" value="STAS_dom"/>
</dbReference>
<evidence type="ECO:0000256" key="1">
    <source>
        <dbReference type="ARBA" id="ARBA00009013"/>
    </source>
</evidence>
<comment type="similarity">
    <text evidence="1">Belongs to the anti-sigma-factor antagonist family.</text>
</comment>
<dbReference type="PANTHER" id="PTHR33495">
    <property type="entry name" value="ANTI-SIGMA FACTOR ANTAGONIST TM_1081-RELATED-RELATED"/>
    <property type="match status" value="1"/>
</dbReference>
<dbReference type="InterPro" id="IPR036513">
    <property type="entry name" value="STAS_dom_sf"/>
</dbReference>
<dbReference type="EMBL" id="CP000780">
    <property type="protein sequence ID" value="ABS54570.1"/>
    <property type="molecule type" value="Genomic_DNA"/>
</dbReference>
<dbReference type="Gene3D" id="3.30.750.24">
    <property type="entry name" value="STAS domain"/>
    <property type="match status" value="1"/>
</dbReference>